<dbReference type="SUPFAM" id="SSF53720">
    <property type="entry name" value="ALDH-like"/>
    <property type="match status" value="1"/>
</dbReference>
<proteinExistence type="inferred from homology"/>
<dbReference type="AlphaFoldDB" id="W6YZN8"/>
<dbReference type="InterPro" id="IPR016162">
    <property type="entry name" value="Ald_DH_N"/>
</dbReference>
<dbReference type="eggNOG" id="KOG2450">
    <property type="taxonomic scope" value="Eukaryota"/>
</dbReference>
<dbReference type="PANTHER" id="PTHR43720:SF2">
    <property type="entry name" value="2-AMINOMUCONIC SEMIALDEHYDE DEHYDROGENASE"/>
    <property type="match status" value="1"/>
</dbReference>
<dbReference type="InterPro" id="IPR016161">
    <property type="entry name" value="Ald_DH/histidinol_DH"/>
</dbReference>
<evidence type="ECO:0000256" key="1">
    <source>
        <dbReference type="ARBA" id="ARBA00009986"/>
    </source>
</evidence>
<dbReference type="KEGG" id="bor:COCMIDRAFT_38931"/>
<dbReference type="STRING" id="930090.W6YZN8"/>
<dbReference type="FunFam" id="3.40.605.10:FF:000029">
    <property type="entry name" value="Aldehyde dehydrogenase, mitochondrial"/>
    <property type="match status" value="1"/>
</dbReference>
<dbReference type="Gene3D" id="3.40.605.10">
    <property type="entry name" value="Aldehyde Dehydrogenase, Chain A, domain 1"/>
    <property type="match status" value="1"/>
</dbReference>
<name>W6YZN8_COCMI</name>
<dbReference type="GO" id="GO:0004029">
    <property type="term" value="F:aldehyde dehydrogenase (NAD+) activity"/>
    <property type="evidence" value="ECO:0007669"/>
    <property type="project" value="UniProtKB-EC"/>
</dbReference>
<sequence length="361" mass="39406">MPQTIQLKAPNRKQWEQPTGLFLDHEFVDSSSPSNTISSIDPATEEEITVVQTVTAENYIDVTERGRLIAKLADLVEENKELLATTVDAWGNELCRASYTTTPSMRIFPKSVSVLRSCVGWADKIFGQAVNATRQKSAYTIRQSVGVIAQVIPWSYPLPMACWKIGPALACGNTVVLKAAEQTPLPTLILASLIEQARFPPGVVNILNGLGKEADTALVQHPLVDKVSFAGFTATSHTDQEGGLYSGSKSKKVSVISDQWSECLPSRPLLKVTRQQYERMLSYVDTDKSEGAQLRESGEARNSCGYFVKPTASSTKAAAQHAHLPRKKKNPHSDLLPLRGEAGLDAYSQVKAVHINMGTKL</sequence>
<accession>W6YZN8</accession>
<dbReference type="Proteomes" id="UP000054032">
    <property type="component" value="Unassembled WGS sequence"/>
</dbReference>
<dbReference type="InterPro" id="IPR015590">
    <property type="entry name" value="Aldehyde_DH_dom"/>
</dbReference>
<keyword evidence="3" id="KW-0520">NAD</keyword>
<evidence type="ECO:0000256" key="3">
    <source>
        <dbReference type="ARBA" id="ARBA00023027"/>
    </source>
</evidence>
<dbReference type="PANTHER" id="PTHR43720">
    <property type="entry name" value="2-AMINOMUCONIC SEMIALDEHYDE DEHYDROGENASE"/>
    <property type="match status" value="1"/>
</dbReference>
<dbReference type="EMBL" id="KI964040">
    <property type="protein sequence ID" value="EUC43080.1"/>
    <property type="molecule type" value="Genomic_DNA"/>
</dbReference>
<feature type="domain" description="Aldehyde dehydrogenase" evidence="6">
    <location>
        <begin position="60"/>
        <end position="236"/>
    </location>
</feature>
<keyword evidence="2" id="KW-0560">Oxidoreductase</keyword>
<organism evidence="7 8">
    <name type="scientific">Bipolaris oryzae ATCC 44560</name>
    <dbReference type="NCBI Taxonomy" id="930090"/>
    <lineage>
        <taxon>Eukaryota</taxon>
        <taxon>Fungi</taxon>
        <taxon>Dikarya</taxon>
        <taxon>Ascomycota</taxon>
        <taxon>Pezizomycotina</taxon>
        <taxon>Dothideomycetes</taxon>
        <taxon>Pleosporomycetidae</taxon>
        <taxon>Pleosporales</taxon>
        <taxon>Pleosporineae</taxon>
        <taxon>Pleosporaceae</taxon>
        <taxon>Bipolaris</taxon>
    </lineage>
</organism>
<evidence type="ECO:0000259" key="6">
    <source>
        <dbReference type="Pfam" id="PF00171"/>
    </source>
</evidence>
<dbReference type="OrthoDB" id="310895at2759"/>
<reference evidence="7 8" key="1">
    <citation type="journal article" date="2013" name="PLoS Genet.">
        <title>Comparative genome structure, secondary metabolite, and effector coding capacity across Cochliobolus pathogens.</title>
        <authorList>
            <person name="Condon B.J."/>
            <person name="Leng Y."/>
            <person name="Wu D."/>
            <person name="Bushley K.E."/>
            <person name="Ohm R.A."/>
            <person name="Otillar R."/>
            <person name="Martin J."/>
            <person name="Schackwitz W."/>
            <person name="Grimwood J."/>
            <person name="MohdZainudin N."/>
            <person name="Xue C."/>
            <person name="Wang R."/>
            <person name="Manning V.A."/>
            <person name="Dhillon B."/>
            <person name="Tu Z.J."/>
            <person name="Steffenson B.J."/>
            <person name="Salamov A."/>
            <person name="Sun H."/>
            <person name="Lowry S."/>
            <person name="LaButti K."/>
            <person name="Han J."/>
            <person name="Copeland A."/>
            <person name="Lindquist E."/>
            <person name="Barry K."/>
            <person name="Schmutz J."/>
            <person name="Baker S.E."/>
            <person name="Ciuffetti L.M."/>
            <person name="Grigoriev I.V."/>
            <person name="Zhong S."/>
            <person name="Turgeon B.G."/>
        </authorList>
    </citation>
    <scope>NUCLEOTIDE SEQUENCE [LARGE SCALE GENOMIC DNA]</scope>
    <source>
        <strain evidence="7 8">ATCC 44560</strain>
    </source>
</reference>
<evidence type="ECO:0000313" key="7">
    <source>
        <dbReference type="EMBL" id="EUC43080.1"/>
    </source>
</evidence>
<keyword evidence="8" id="KW-1185">Reference proteome</keyword>
<dbReference type="RefSeq" id="XP_007690391.1">
    <property type="nucleotide sequence ID" value="XM_007692201.1"/>
</dbReference>
<evidence type="ECO:0000256" key="2">
    <source>
        <dbReference type="ARBA" id="ARBA00023002"/>
    </source>
</evidence>
<evidence type="ECO:0000256" key="4">
    <source>
        <dbReference type="ARBA" id="ARBA00024226"/>
    </source>
</evidence>
<dbReference type="EC" id="1.2.1.3" evidence="4"/>
<dbReference type="GO" id="GO:0006598">
    <property type="term" value="P:polyamine catabolic process"/>
    <property type="evidence" value="ECO:0007669"/>
    <property type="project" value="TreeGrafter"/>
</dbReference>
<dbReference type="GeneID" id="19123582"/>
<dbReference type="HOGENOM" id="CLU_005391_0_1_1"/>
<feature type="region of interest" description="Disordered" evidence="5">
    <location>
        <begin position="317"/>
        <end position="337"/>
    </location>
</feature>
<gene>
    <name evidence="7" type="ORF">COCMIDRAFT_38931</name>
</gene>
<evidence type="ECO:0000313" key="8">
    <source>
        <dbReference type="Proteomes" id="UP000054032"/>
    </source>
</evidence>
<protein>
    <recommendedName>
        <fullName evidence="4">aldehyde dehydrogenase (NAD(+))</fullName>
        <ecNumber evidence="4">1.2.1.3</ecNumber>
    </recommendedName>
</protein>
<comment type="similarity">
    <text evidence="1">Belongs to the aldehyde dehydrogenase family.</text>
</comment>
<dbReference type="Pfam" id="PF00171">
    <property type="entry name" value="Aldedh"/>
    <property type="match status" value="1"/>
</dbReference>
<evidence type="ECO:0000256" key="5">
    <source>
        <dbReference type="SAM" id="MobiDB-lite"/>
    </source>
</evidence>